<dbReference type="PROSITE" id="PS51257">
    <property type="entry name" value="PROKAR_LIPOPROTEIN"/>
    <property type="match status" value="1"/>
</dbReference>
<dbReference type="Pfam" id="PF18443">
    <property type="entry name" value="Tli4_N"/>
    <property type="match status" value="1"/>
</dbReference>
<dbReference type="RefSeq" id="WP_006813855.1">
    <property type="nucleotide sequence ID" value="NZ_GG703818.1"/>
</dbReference>
<dbReference type="Proteomes" id="UP000005512">
    <property type="component" value="Unassembled WGS sequence"/>
</dbReference>
<accession>D1P0Y0</accession>
<reference evidence="4" key="1">
    <citation type="submission" date="2009-12" db="EMBL/GenBank/DDBJ databases">
        <authorList>
            <person name="Weinstock G."/>
            <person name="Sodergren E."/>
            <person name="Clifton S."/>
            <person name="Fulton L."/>
            <person name="Fulton B."/>
            <person name="Courtney L."/>
            <person name="Fronick C."/>
            <person name="Harrison M."/>
            <person name="Strong C."/>
            <person name="Farmer C."/>
            <person name="Delahaunty K."/>
            <person name="Markovic C."/>
            <person name="Hall O."/>
            <person name="Minx P."/>
            <person name="Tomlinson C."/>
            <person name="Mitreva M."/>
            <person name="Nelson J."/>
            <person name="Hou S."/>
            <person name="Wollam A."/>
            <person name="Pepin K.H."/>
            <person name="Johnson M."/>
            <person name="Bhonagiri V."/>
            <person name="Nash W.E."/>
            <person name="Warren W."/>
            <person name="Chinwalla A."/>
            <person name="Mardis E.R."/>
            <person name="Wilson R.K."/>
        </authorList>
    </citation>
    <scope>NUCLEOTIDE SEQUENCE [LARGE SCALE GENOMIC DNA]</scope>
    <source>
        <strain evidence="4">DSM 4541</strain>
    </source>
</reference>
<dbReference type="InterPro" id="IPR040761">
    <property type="entry name" value="Tli4_N"/>
</dbReference>
<sequence>MIRNKFIVFLGLVLLSALVACSVPNKTYSRPLNEKDSAVINSLFDDAPTYCLGRYTFNYPKALTQELSSVITIDDMTIESQFIYPPSFKQRIELREEELKKQRVSEESDGPFLKDIVRLDNGVIFERNESYAYPDVLRLLEAHVYIDNVAFIIKSKTKDVSSSKYKDEQLEYDEKNKPYTNKPQKLAAMRSLISRLHGRPKNEIPTEKGICIPYGFIQDDGNPHQEEISMVFENPQFYWAVDMDNTIESEKESMLDRADEIKSVLSQYGGKTLRKGKTQFNNVAGEEWLTLGRDPRYDNQSDKFYYFQYYANEKNIGYLHPSVSILMHSSSKVVHYSDEQMVEIWDRILQSFKLRPNAY</sequence>
<evidence type="ECO:0000256" key="1">
    <source>
        <dbReference type="SAM" id="SignalP"/>
    </source>
</evidence>
<organism evidence="4 5">
    <name type="scientific">Providencia rustigianii DSM 4541</name>
    <dbReference type="NCBI Taxonomy" id="500637"/>
    <lineage>
        <taxon>Bacteria</taxon>
        <taxon>Pseudomonadati</taxon>
        <taxon>Pseudomonadota</taxon>
        <taxon>Gammaproteobacteria</taxon>
        <taxon>Enterobacterales</taxon>
        <taxon>Morganellaceae</taxon>
        <taxon>Providencia</taxon>
    </lineage>
</organism>
<comment type="caution">
    <text evidence="4">The sequence shown here is derived from an EMBL/GenBank/DDBJ whole genome shotgun (WGS) entry which is preliminary data.</text>
</comment>
<dbReference type="HOGENOM" id="CLU_768913_0_0_6"/>
<gene>
    <name evidence="4" type="ORF">PROVRUST_05798</name>
</gene>
<dbReference type="STRING" id="500637.PROVRUST_05798"/>
<dbReference type="Pfam" id="PF18426">
    <property type="entry name" value="Tli4_C"/>
    <property type="match status" value="1"/>
</dbReference>
<feature type="chain" id="PRO_5003025767" description="Tle cognate immunity protein 4 C-terminal domain-containing protein" evidence="1">
    <location>
        <begin position="23"/>
        <end position="359"/>
    </location>
</feature>
<dbReference type="EMBL" id="ABXV02000017">
    <property type="protein sequence ID" value="EFB72999.1"/>
    <property type="molecule type" value="Genomic_DNA"/>
</dbReference>
<protein>
    <recommendedName>
        <fullName evidence="6">Tle cognate immunity protein 4 C-terminal domain-containing protein</fullName>
    </recommendedName>
</protein>
<evidence type="ECO:0000313" key="4">
    <source>
        <dbReference type="EMBL" id="EFB72999.1"/>
    </source>
</evidence>
<feature type="domain" description="Tle cognate immunity protein 4 C-terminal" evidence="2">
    <location>
        <begin position="203"/>
        <end position="357"/>
    </location>
</feature>
<evidence type="ECO:0000313" key="5">
    <source>
        <dbReference type="Proteomes" id="UP000005512"/>
    </source>
</evidence>
<evidence type="ECO:0000259" key="3">
    <source>
        <dbReference type="Pfam" id="PF18443"/>
    </source>
</evidence>
<dbReference type="InterPro" id="IPR041290">
    <property type="entry name" value="Tli4_C"/>
</dbReference>
<name>D1P0Y0_9GAMM</name>
<keyword evidence="5" id="KW-1185">Reference proteome</keyword>
<feature type="signal peptide" evidence="1">
    <location>
        <begin position="1"/>
        <end position="22"/>
    </location>
</feature>
<feature type="domain" description="Tle cognate immunity protein 4 N-terminal" evidence="3">
    <location>
        <begin position="49"/>
        <end position="199"/>
    </location>
</feature>
<evidence type="ECO:0008006" key="6">
    <source>
        <dbReference type="Google" id="ProtNLM"/>
    </source>
</evidence>
<keyword evidence="1" id="KW-0732">Signal</keyword>
<evidence type="ECO:0000259" key="2">
    <source>
        <dbReference type="Pfam" id="PF18426"/>
    </source>
</evidence>
<dbReference type="AlphaFoldDB" id="D1P0Y0"/>
<dbReference type="eggNOG" id="ENOG502ZHQM">
    <property type="taxonomic scope" value="Bacteria"/>
</dbReference>
<proteinExistence type="predicted"/>